<feature type="compositionally biased region" description="Basic residues" evidence="1">
    <location>
        <begin position="48"/>
        <end position="66"/>
    </location>
</feature>
<proteinExistence type="predicted"/>
<sequence length="72" mass="8538">CKTFKTFQILMSIRLTRAMISAAIRAIRTSKDRTKTFPCRRTEIATHRLKSRRPHRIERRLKKTKPSRNASL</sequence>
<protein>
    <submittedName>
        <fullName evidence="2">Uncharacterized protein</fullName>
    </submittedName>
</protein>
<accession>A0A6J4N7T4</accession>
<dbReference type="EMBL" id="CADCUR010000024">
    <property type="protein sequence ID" value="CAA9380370.1"/>
    <property type="molecule type" value="Genomic_DNA"/>
</dbReference>
<feature type="non-terminal residue" evidence="2">
    <location>
        <position position="1"/>
    </location>
</feature>
<gene>
    <name evidence="2" type="ORF">AVDCRST_MAG74-449</name>
</gene>
<name>A0A6J4N7T4_9BACT</name>
<organism evidence="2">
    <name type="scientific">uncultured Pyrinomonadaceae bacterium</name>
    <dbReference type="NCBI Taxonomy" id="2283094"/>
    <lineage>
        <taxon>Bacteria</taxon>
        <taxon>Pseudomonadati</taxon>
        <taxon>Acidobacteriota</taxon>
        <taxon>Blastocatellia</taxon>
        <taxon>Blastocatellales</taxon>
        <taxon>Pyrinomonadaceae</taxon>
        <taxon>environmental samples</taxon>
    </lineage>
</organism>
<reference evidence="2" key="1">
    <citation type="submission" date="2020-02" db="EMBL/GenBank/DDBJ databases">
        <authorList>
            <person name="Meier V. D."/>
        </authorList>
    </citation>
    <scope>NUCLEOTIDE SEQUENCE</scope>
    <source>
        <strain evidence="2">AVDCRST_MAG74</strain>
    </source>
</reference>
<feature type="non-terminal residue" evidence="2">
    <location>
        <position position="72"/>
    </location>
</feature>
<feature type="region of interest" description="Disordered" evidence="1">
    <location>
        <begin position="48"/>
        <end position="72"/>
    </location>
</feature>
<dbReference type="AlphaFoldDB" id="A0A6J4N7T4"/>
<evidence type="ECO:0000313" key="2">
    <source>
        <dbReference type="EMBL" id="CAA9380370.1"/>
    </source>
</evidence>
<evidence type="ECO:0000256" key="1">
    <source>
        <dbReference type="SAM" id="MobiDB-lite"/>
    </source>
</evidence>